<evidence type="ECO:0000313" key="4">
    <source>
        <dbReference type="Proteomes" id="UP000033121"/>
    </source>
</evidence>
<organism evidence="3 4">
    <name type="scientific">Flavihumibacter petaseus NBRC 106054</name>
    <dbReference type="NCBI Taxonomy" id="1220578"/>
    <lineage>
        <taxon>Bacteria</taxon>
        <taxon>Pseudomonadati</taxon>
        <taxon>Bacteroidota</taxon>
        <taxon>Chitinophagia</taxon>
        <taxon>Chitinophagales</taxon>
        <taxon>Chitinophagaceae</taxon>
        <taxon>Flavihumibacter</taxon>
    </lineage>
</organism>
<dbReference type="RefSeq" id="WP_083990299.1">
    <property type="nucleotide sequence ID" value="NZ_BBWV01000003.1"/>
</dbReference>
<dbReference type="Proteomes" id="UP000033121">
    <property type="component" value="Unassembled WGS sequence"/>
</dbReference>
<accession>A0A0E9N401</accession>
<sequence length="406" mass="44767">MPDTPLTDFLASLADPVKLELFTENPVAYLEKAGLSQELTNLILRGHSGAIRIEAVRELERAGLSPVVSDKFNPADQVSQQPMSISMNSYTSSTYTANSSTSTTFTSNTTDFVTTTSDTTTTTTHNKFPGDFTTIDIVEEAIRYFEEGRSRKAGQLVIVGSGIRAIADLTFDAEAQIRTAQKVLYCVADPVIERRLHLLNSTAESLYGLYGNNKPRIETYHAMVDALLAPVRAGLRVCGVFYGHPGSFAWPTHQAIRVARRDGFKAEMHASVSADASLFADLGIDPSQPGCHSLEATEFLIHRRVPDTSSHLLVWQAECVGDPGFNFAGYKRHNFDILINQLQKFYPADHPVFIYEAASLPQGRPKIIKSTLDTIRKEDLTGISTLYLPPSIFNEIDQEMCLKLGL</sequence>
<dbReference type="OrthoDB" id="1459304at2"/>
<feature type="domain" description="Tetrapyrrole methylase" evidence="2">
    <location>
        <begin position="156"/>
        <end position="374"/>
    </location>
</feature>
<name>A0A0E9N401_9BACT</name>
<evidence type="ECO:0000256" key="1">
    <source>
        <dbReference type="SAM" id="MobiDB-lite"/>
    </source>
</evidence>
<dbReference type="CDD" id="cd19916">
    <property type="entry name" value="OphMA_like"/>
    <property type="match status" value="1"/>
</dbReference>
<proteinExistence type="predicted"/>
<reference evidence="3 4" key="1">
    <citation type="submission" date="2015-04" db="EMBL/GenBank/DDBJ databases">
        <title>Whole genome shotgun sequence of Flavihumibacter petaseus NBRC 106054.</title>
        <authorList>
            <person name="Miyazawa S."/>
            <person name="Hosoyama A."/>
            <person name="Hashimoto M."/>
            <person name="Noguchi M."/>
            <person name="Tsuchikane K."/>
            <person name="Ohji S."/>
            <person name="Yamazoe A."/>
            <person name="Ichikawa N."/>
            <person name="Kimura A."/>
            <person name="Fujita N."/>
        </authorList>
    </citation>
    <scope>NUCLEOTIDE SEQUENCE [LARGE SCALE GENOMIC DNA]</scope>
    <source>
        <strain evidence="3 4">NBRC 106054</strain>
    </source>
</reference>
<dbReference type="Gene3D" id="3.40.1010.10">
    <property type="entry name" value="Cobalt-precorrin-4 Transmethylase, Domain 1"/>
    <property type="match status" value="1"/>
</dbReference>
<dbReference type="InterPro" id="IPR014777">
    <property type="entry name" value="4pyrrole_Mease_sub1"/>
</dbReference>
<dbReference type="AlphaFoldDB" id="A0A0E9N401"/>
<dbReference type="InterPro" id="IPR000878">
    <property type="entry name" value="4pyrrol_Mease"/>
</dbReference>
<comment type="caution">
    <text evidence="3">The sequence shown here is derived from an EMBL/GenBank/DDBJ whole genome shotgun (WGS) entry which is preliminary data.</text>
</comment>
<dbReference type="Pfam" id="PF00590">
    <property type="entry name" value="TP_methylase"/>
    <property type="match status" value="1"/>
</dbReference>
<feature type="region of interest" description="Disordered" evidence="1">
    <location>
        <begin position="97"/>
        <end position="126"/>
    </location>
</feature>
<evidence type="ECO:0000259" key="2">
    <source>
        <dbReference type="Pfam" id="PF00590"/>
    </source>
</evidence>
<gene>
    <name evidence="3" type="ORF">FPE01S_03_01350</name>
</gene>
<keyword evidence="4" id="KW-1185">Reference proteome</keyword>
<dbReference type="InterPro" id="IPR035996">
    <property type="entry name" value="4pyrrol_Methylase_sf"/>
</dbReference>
<feature type="compositionally biased region" description="Low complexity" evidence="1">
    <location>
        <begin position="97"/>
        <end position="124"/>
    </location>
</feature>
<dbReference type="EMBL" id="BBWV01000003">
    <property type="protein sequence ID" value="GAO44095.1"/>
    <property type="molecule type" value="Genomic_DNA"/>
</dbReference>
<dbReference type="STRING" id="1220578.FPE01S_03_01350"/>
<dbReference type="GO" id="GO:0008168">
    <property type="term" value="F:methyltransferase activity"/>
    <property type="evidence" value="ECO:0007669"/>
    <property type="project" value="InterPro"/>
</dbReference>
<protein>
    <recommendedName>
        <fullName evidence="2">Tetrapyrrole methylase domain-containing protein</fullName>
    </recommendedName>
</protein>
<dbReference type="SUPFAM" id="SSF53790">
    <property type="entry name" value="Tetrapyrrole methylase"/>
    <property type="match status" value="1"/>
</dbReference>
<evidence type="ECO:0000313" key="3">
    <source>
        <dbReference type="EMBL" id="GAO44095.1"/>
    </source>
</evidence>